<accession>A0A166D5D5</accession>
<dbReference type="Proteomes" id="UP000076532">
    <property type="component" value="Unassembled WGS sequence"/>
</dbReference>
<organism evidence="1 2">
    <name type="scientific">Athelia psychrophila</name>
    <dbReference type="NCBI Taxonomy" id="1759441"/>
    <lineage>
        <taxon>Eukaryota</taxon>
        <taxon>Fungi</taxon>
        <taxon>Dikarya</taxon>
        <taxon>Basidiomycota</taxon>
        <taxon>Agaricomycotina</taxon>
        <taxon>Agaricomycetes</taxon>
        <taxon>Agaricomycetidae</taxon>
        <taxon>Atheliales</taxon>
        <taxon>Atheliaceae</taxon>
        <taxon>Athelia</taxon>
    </lineage>
</organism>
<sequence>MHKRRTNLATRARNKHRIRVPTPISSGIPHLFRSTLSTKQQWLTRLRKLDLHRCLSQVDGMHRTPLMAQASRQHLPHILSSRMSIADILRAFLARRVKASRQTALMEHYGAHMKRHSKQ</sequence>
<protein>
    <submittedName>
        <fullName evidence="1">Uncharacterized protein</fullName>
    </submittedName>
</protein>
<gene>
    <name evidence="1" type="ORF">FIBSPDRAFT_114002</name>
</gene>
<reference evidence="1 2" key="1">
    <citation type="journal article" date="2016" name="Mol. Biol. Evol.">
        <title>Comparative Genomics of Early-Diverging Mushroom-Forming Fungi Provides Insights into the Origins of Lignocellulose Decay Capabilities.</title>
        <authorList>
            <person name="Nagy L.G."/>
            <person name="Riley R."/>
            <person name="Tritt A."/>
            <person name="Adam C."/>
            <person name="Daum C."/>
            <person name="Floudas D."/>
            <person name="Sun H."/>
            <person name="Yadav J.S."/>
            <person name="Pangilinan J."/>
            <person name="Larsson K.H."/>
            <person name="Matsuura K."/>
            <person name="Barry K."/>
            <person name="Labutti K."/>
            <person name="Kuo R."/>
            <person name="Ohm R.A."/>
            <person name="Bhattacharya S.S."/>
            <person name="Shirouzu T."/>
            <person name="Yoshinaga Y."/>
            <person name="Martin F.M."/>
            <person name="Grigoriev I.V."/>
            <person name="Hibbett D.S."/>
        </authorList>
    </citation>
    <scope>NUCLEOTIDE SEQUENCE [LARGE SCALE GENOMIC DNA]</scope>
    <source>
        <strain evidence="1 2">CBS 109695</strain>
    </source>
</reference>
<evidence type="ECO:0000313" key="2">
    <source>
        <dbReference type="Proteomes" id="UP000076532"/>
    </source>
</evidence>
<name>A0A166D5D5_9AGAM</name>
<dbReference type="EMBL" id="KV417619">
    <property type="protein sequence ID" value="KZP14337.1"/>
    <property type="molecule type" value="Genomic_DNA"/>
</dbReference>
<keyword evidence="2" id="KW-1185">Reference proteome</keyword>
<evidence type="ECO:0000313" key="1">
    <source>
        <dbReference type="EMBL" id="KZP14337.1"/>
    </source>
</evidence>
<dbReference type="AlphaFoldDB" id="A0A166D5D5"/>
<proteinExistence type="predicted"/>